<name>A0ABM6F5M8_9BURK</name>
<accession>A0ABM6F5M8</accession>
<evidence type="ECO:0000313" key="2">
    <source>
        <dbReference type="Proteomes" id="UP000177515"/>
    </source>
</evidence>
<dbReference type="Proteomes" id="UP000177515">
    <property type="component" value="Chromosome 1"/>
</dbReference>
<dbReference type="RefSeq" id="WP_071069881.1">
    <property type="nucleotide sequence ID" value="NZ_CP017754.1"/>
</dbReference>
<keyword evidence="2" id="KW-1185">Reference proteome</keyword>
<reference evidence="1 2" key="1">
    <citation type="submission" date="2016-10" db="EMBL/GenBank/DDBJ databases">
        <title>Complete genome sequences of three Cupriavidus strains isolated from various Malaysian environments.</title>
        <authorList>
            <person name="Abdullah A.A.-A."/>
            <person name="Shafie N.A.H."/>
            <person name="Lau N.S."/>
        </authorList>
    </citation>
    <scope>NUCLEOTIDE SEQUENCE [LARGE SCALE GENOMIC DNA]</scope>
    <source>
        <strain evidence="1 2">USMAA1020</strain>
    </source>
</reference>
<protein>
    <submittedName>
        <fullName evidence="1">Uncharacterized protein</fullName>
    </submittedName>
</protein>
<organism evidence="1 2">
    <name type="scientific">Cupriavidus malaysiensis</name>
    <dbReference type="NCBI Taxonomy" id="367825"/>
    <lineage>
        <taxon>Bacteria</taxon>
        <taxon>Pseudomonadati</taxon>
        <taxon>Pseudomonadota</taxon>
        <taxon>Betaproteobacteria</taxon>
        <taxon>Burkholderiales</taxon>
        <taxon>Burkholderiaceae</taxon>
        <taxon>Cupriavidus</taxon>
    </lineage>
</organism>
<sequence length="83" mass="9245">MDQTLINDLHQRVATAERERDEAQQLLAIGRESAVLTAARVLELERLAAAINHAAAKSPFQALSRWVHFGPEADLLKRMRDAA</sequence>
<proteinExistence type="predicted"/>
<gene>
    <name evidence="1" type="ORF">BKK80_13635</name>
</gene>
<dbReference type="EMBL" id="CP017754">
    <property type="protein sequence ID" value="AOZ06742.1"/>
    <property type="molecule type" value="Genomic_DNA"/>
</dbReference>
<evidence type="ECO:0000313" key="1">
    <source>
        <dbReference type="EMBL" id="AOZ06742.1"/>
    </source>
</evidence>